<feature type="compositionally biased region" description="Gly residues" evidence="1">
    <location>
        <begin position="57"/>
        <end position="73"/>
    </location>
</feature>
<sequence length="122" mass="12415">MSSTAPSAAVPVPGPPLPPATTTAVHPPVLPFSSSLPTTHHDWLSMQIFHDLGGVSAGGGSSVAAGSGGGGAGPPAPRFPDYMLPVADMAETMFNSGSTSSNSMDLIFSSMDDKWDSEEKKE</sequence>
<feature type="compositionally biased region" description="Low complexity" evidence="1">
    <location>
        <begin position="1"/>
        <end position="11"/>
    </location>
</feature>
<feature type="region of interest" description="Disordered" evidence="1">
    <location>
        <begin position="57"/>
        <end position="78"/>
    </location>
</feature>
<dbReference type="AlphaFoldDB" id="A0AAW2JUM7"/>
<reference evidence="2" key="1">
    <citation type="submission" date="2020-06" db="EMBL/GenBank/DDBJ databases">
        <authorList>
            <person name="Li T."/>
            <person name="Hu X."/>
            <person name="Zhang T."/>
            <person name="Song X."/>
            <person name="Zhang H."/>
            <person name="Dai N."/>
            <person name="Sheng W."/>
            <person name="Hou X."/>
            <person name="Wei L."/>
        </authorList>
    </citation>
    <scope>NUCLEOTIDE SEQUENCE</scope>
    <source>
        <strain evidence="2">G02</strain>
        <tissue evidence="2">Leaf</tissue>
    </source>
</reference>
<reference evidence="2" key="2">
    <citation type="journal article" date="2024" name="Plant">
        <title>Genomic evolution and insights into agronomic trait innovations of Sesamum species.</title>
        <authorList>
            <person name="Miao H."/>
            <person name="Wang L."/>
            <person name="Qu L."/>
            <person name="Liu H."/>
            <person name="Sun Y."/>
            <person name="Le M."/>
            <person name="Wang Q."/>
            <person name="Wei S."/>
            <person name="Zheng Y."/>
            <person name="Lin W."/>
            <person name="Duan Y."/>
            <person name="Cao H."/>
            <person name="Xiong S."/>
            <person name="Wang X."/>
            <person name="Wei L."/>
            <person name="Li C."/>
            <person name="Ma Q."/>
            <person name="Ju M."/>
            <person name="Zhao R."/>
            <person name="Li G."/>
            <person name="Mu C."/>
            <person name="Tian Q."/>
            <person name="Mei H."/>
            <person name="Zhang T."/>
            <person name="Gao T."/>
            <person name="Zhang H."/>
        </authorList>
    </citation>
    <scope>NUCLEOTIDE SEQUENCE</scope>
    <source>
        <strain evidence="2">G02</strain>
    </source>
</reference>
<dbReference type="EMBL" id="JACGWJ010000031">
    <property type="protein sequence ID" value="KAL0298261.1"/>
    <property type="molecule type" value="Genomic_DNA"/>
</dbReference>
<evidence type="ECO:0000313" key="2">
    <source>
        <dbReference type="EMBL" id="KAL0298261.1"/>
    </source>
</evidence>
<name>A0AAW2JUM7_SESRA</name>
<protein>
    <submittedName>
        <fullName evidence="2">Uncharacterized protein</fullName>
    </submittedName>
</protein>
<proteinExistence type="predicted"/>
<feature type="region of interest" description="Disordered" evidence="1">
    <location>
        <begin position="1"/>
        <end position="26"/>
    </location>
</feature>
<evidence type="ECO:0000256" key="1">
    <source>
        <dbReference type="SAM" id="MobiDB-lite"/>
    </source>
</evidence>
<comment type="caution">
    <text evidence="2">The sequence shown here is derived from an EMBL/GenBank/DDBJ whole genome shotgun (WGS) entry which is preliminary data.</text>
</comment>
<gene>
    <name evidence="2" type="ORF">Sradi_6485900</name>
</gene>
<accession>A0AAW2JUM7</accession>
<organism evidence="2">
    <name type="scientific">Sesamum radiatum</name>
    <name type="common">Black benniseed</name>
    <dbReference type="NCBI Taxonomy" id="300843"/>
    <lineage>
        <taxon>Eukaryota</taxon>
        <taxon>Viridiplantae</taxon>
        <taxon>Streptophyta</taxon>
        <taxon>Embryophyta</taxon>
        <taxon>Tracheophyta</taxon>
        <taxon>Spermatophyta</taxon>
        <taxon>Magnoliopsida</taxon>
        <taxon>eudicotyledons</taxon>
        <taxon>Gunneridae</taxon>
        <taxon>Pentapetalae</taxon>
        <taxon>asterids</taxon>
        <taxon>lamiids</taxon>
        <taxon>Lamiales</taxon>
        <taxon>Pedaliaceae</taxon>
        <taxon>Sesamum</taxon>
    </lineage>
</organism>